<sequence>MYVTDKVVIVTGGLKGIGFAITQQLLRNGAKYVAIFDLFDAKDAIVNRVMESLKREFHPGNFGYYQCNVANATEFTASYEKVEALKKYVDILINNAGICNENKLDEMIAVNFTAVVHGTMMAVSRMDINRSGKGGTIINVGCIFGLINEPAHPLYNATKHAVVSYVRSLKENNSEFGVRILCMCPGMTETEFASADNFDEILPNFVNQDAIQKHMMTFNIYMQKPESVAVGIIEMLEKAKEGEVWVAQKDHPPFPVEDFGNVENLITA</sequence>
<protein>
    <submittedName>
        <fullName evidence="1">Uncharacterized protein</fullName>
    </submittedName>
</protein>
<proteinExistence type="predicted"/>
<gene>
    <name evidence="1" type="ORF">QAD02_004023</name>
</gene>
<dbReference type="Proteomes" id="UP001239111">
    <property type="component" value="Chromosome 3"/>
</dbReference>
<reference evidence="1" key="1">
    <citation type="submission" date="2023-04" db="EMBL/GenBank/DDBJ databases">
        <title>A chromosome-level genome assembly of the parasitoid wasp Eretmocerus hayati.</title>
        <authorList>
            <person name="Zhong Y."/>
            <person name="Liu S."/>
            <person name="Liu Y."/>
        </authorList>
    </citation>
    <scope>NUCLEOTIDE SEQUENCE</scope>
    <source>
        <strain evidence="1">ZJU_SS_LIU_2023</strain>
    </source>
</reference>
<evidence type="ECO:0000313" key="1">
    <source>
        <dbReference type="EMBL" id="KAJ8672763.1"/>
    </source>
</evidence>
<comment type="caution">
    <text evidence="1">The sequence shown here is derived from an EMBL/GenBank/DDBJ whole genome shotgun (WGS) entry which is preliminary data.</text>
</comment>
<accession>A0ACC2NPG7</accession>
<keyword evidence="2" id="KW-1185">Reference proteome</keyword>
<evidence type="ECO:0000313" key="2">
    <source>
        <dbReference type="Proteomes" id="UP001239111"/>
    </source>
</evidence>
<dbReference type="EMBL" id="CM056743">
    <property type="protein sequence ID" value="KAJ8672763.1"/>
    <property type="molecule type" value="Genomic_DNA"/>
</dbReference>
<name>A0ACC2NPG7_9HYME</name>
<organism evidence="1 2">
    <name type="scientific">Eretmocerus hayati</name>
    <dbReference type="NCBI Taxonomy" id="131215"/>
    <lineage>
        <taxon>Eukaryota</taxon>
        <taxon>Metazoa</taxon>
        <taxon>Ecdysozoa</taxon>
        <taxon>Arthropoda</taxon>
        <taxon>Hexapoda</taxon>
        <taxon>Insecta</taxon>
        <taxon>Pterygota</taxon>
        <taxon>Neoptera</taxon>
        <taxon>Endopterygota</taxon>
        <taxon>Hymenoptera</taxon>
        <taxon>Apocrita</taxon>
        <taxon>Proctotrupomorpha</taxon>
        <taxon>Chalcidoidea</taxon>
        <taxon>Aphelinidae</taxon>
        <taxon>Aphelininae</taxon>
        <taxon>Eretmocerus</taxon>
    </lineage>
</organism>